<evidence type="ECO:0008006" key="3">
    <source>
        <dbReference type="Google" id="ProtNLM"/>
    </source>
</evidence>
<evidence type="ECO:0000313" key="2">
    <source>
        <dbReference type="Proteomes" id="UP000828390"/>
    </source>
</evidence>
<gene>
    <name evidence="1" type="ORF">DPMN_001808</name>
</gene>
<organism evidence="1 2">
    <name type="scientific">Dreissena polymorpha</name>
    <name type="common">Zebra mussel</name>
    <name type="synonym">Mytilus polymorpha</name>
    <dbReference type="NCBI Taxonomy" id="45954"/>
    <lineage>
        <taxon>Eukaryota</taxon>
        <taxon>Metazoa</taxon>
        <taxon>Spiralia</taxon>
        <taxon>Lophotrochozoa</taxon>
        <taxon>Mollusca</taxon>
        <taxon>Bivalvia</taxon>
        <taxon>Autobranchia</taxon>
        <taxon>Heteroconchia</taxon>
        <taxon>Euheterodonta</taxon>
        <taxon>Imparidentia</taxon>
        <taxon>Neoheterodontei</taxon>
        <taxon>Myida</taxon>
        <taxon>Dreissenoidea</taxon>
        <taxon>Dreissenidae</taxon>
        <taxon>Dreissena</taxon>
    </lineage>
</organism>
<comment type="caution">
    <text evidence="1">The sequence shown here is derived from an EMBL/GenBank/DDBJ whole genome shotgun (WGS) entry which is preliminary data.</text>
</comment>
<proteinExistence type="predicted"/>
<protein>
    <recommendedName>
        <fullName evidence="3">LRAT domain-containing protein</fullName>
    </recommendedName>
</protein>
<name>A0A9D4MK20_DREPO</name>
<accession>A0A9D4MK20</accession>
<keyword evidence="2" id="KW-1185">Reference proteome</keyword>
<dbReference type="EMBL" id="JAIWYP010000001">
    <property type="protein sequence ID" value="KAH3877928.1"/>
    <property type="molecule type" value="Genomic_DNA"/>
</dbReference>
<reference evidence="1" key="2">
    <citation type="submission" date="2020-11" db="EMBL/GenBank/DDBJ databases">
        <authorList>
            <person name="McCartney M.A."/>
            <person name="Auch B."/>
            <person name="Kono T."/>
            <person name="Mallez S."/>
            <person name="Becker A."/>
            <person name="Gohl D.M."/>
            <person name="Silverstein K.A.T."/>
            <person name="Koren S."/>
            <person name="Bechman K.B."/>
            <person name="Herman A."/>
            <person name="Abrahante J.E."/>
            <person name="Garbe J."/>
        </authorList>
    </citation>
    <scope>NUCLEOTIDE SEQUENCE</scope>
    <source>
        <strain evidence="1">Duluth1</strain>
        <tissue evidence="1">Whole animal</tissue>
    </source>
</reference>
<dbReference type="AlphaFoldDB" id="A0A9D4MK20"/>
<reference evidence="1" key="1">
    <citation type="journal article" date="2019" name="bioRxiv">
        <title>The Genome of the Zebra Mussel, Dreissena polymorpha: A Resource for Invasive Species Research.</title>
        <authorList>
            <person name="McCartney M.A."/>
            <person name="Auch B."/>
            <person name="Kono T."/>
            <person name="Mallez S."/>
            <person name="Zhang Y."/>
            <person name="Obille A."/>
            <person name="Becker A."/>
            <person name="Abrahante J.E."/>
            <person name="Garbe J."/>
            <person name="Badalamenti J.P."/>
            <person name="Herman A."/>
            <person name="Mangelson H."/>
            <person name="Liachko I."/>
            <person name="Sullivan S."/>
            <person name="Sone E.D."/>
            <person name="Koren S."/>
            <person name="Silverstein K.A.T."/>
            <person name="Beckman K.B."/>
            <person name="Gohl D.M."/>
        </authorList>
    </citation>
    <scope>NUCLEOTIDE SEQUENCE</scope>
    <source>
        <strain evidence="1">Duluth1</strain>
        <tissue evidence="1">Whole animal</tissue>
    </source>
</reference>
<evidence type="ECO:0000313" key="1">
    <source>
        <dbReference type="EMBL" id="KAH3877928.1"/>
    </source>
</evidence>
<dbReference type="Gene3D" id="3.90.1720.10">
    <property type="entry name" value="endopeptidase domain like (from Nostoc punctiforme)"/>
    <property type="match status" value="1"/>
</dbReference>
<sequence length="254" mass="29643">MAEIKAVKEVKPGDAIIFHYWGIDHEGIVASVTTDPEDKKLGIVHVIHYAFNFPITRTIKEERFFFDLNQHNISKKVYEHVQQYDAATTIERARARVGEQRHNAFNNTSRHLVEWAKVGNDSTMLENGTFPVNNGIMRRYNAYSWHDLEEGCIFDYSYYGIRHQGVVTKVNMQDNMVTVVHYGTRGIFSRRTVMKEDVPIDFKMQALMIYRCDPAFKHNTPEEVITKAEQRIGEQSWKIMSNSSWKFCLHCIFN</sequence>
<dbReference type="Proteomes" id="UP000828390">
    <property type="component" value="Unassembled WGS sequence"/>
</dbReference>